<dbReference type="Proteomes" id="UP000654257">
    <property type="component" value="Unassembled WGS sequence"/>
</dbReference>
<organism evidence="3 4">
    <name type="scientific">Rhodococcoides trifolii</name>
    <dbReference type="NCBI Taxonomy" id="908250"/>
    <lineage>
        <taxon>Bacteria</taxon>
        <taxon>Bacillati</taxon>
        <taxon>Actinomycetota</taxon>
        <taxon>Actinomycetes</taxon>
        <taxon>Mycobacteriales</taxon>
        <taxon>Nocardiaceae</taxon>
        <taxon>Rhodococcoides</taxon>
    </lineage>
</organism>
<reference evidence="3" key="1">
    <citation type="journal article" date="2014" name="Int. J. Syst. Evol. Microbiol.">
        <title>Complete genome sequence of Corynebacterium casei LMG S-19264T (=DSM 44701T), isolated from a smear-ripened cheese.</title>
        <authorList>
            <consortium name="US DOE Joint Genome Institute (JGI-PGF)"/>
            <person name="Walter F."/>
            <person name="Albersmeier A."/>
            <person name="Kalinowski J."/>
            <person name="Ruckert C."/>
        </authorList>
    </citation>
    <scope>NUCLEOTIDE SEQUENCE</scope>
    <source>
        <strain evidence="3">CCM 7905</strain>
    </source>
</reference>
<dbReference type="PROSITE" id="PS50887">
    <property type="entry name" value="GGDEF"/>
    <property type="match status" value="1"/>
</dbReference>
<dbReference type="SMART" id="SM00267">
    <property type="entry name" value="GGDEF"/>
    <property type="match status" value="1"/>
</dbReference>
<keyword evidence="4" id="KW-1185">Reference proteome</keyword>
<dbReference type="EMBL" id="BMCU01000003">
    <property type="protein sequence ID" value="GGG15730.1"/>
    <property type="molecule type" value="Genomic_DNA"/>
</dbReference>
<feature type="transmembrane region" description="Helical" evidence="1">
    <location>
        <begin position="47"/>
        <end position="66"/>
    </location>
</feature>
<gene>
    <name evidence="3" type="ORF">GCM10007304_32290</name>
</gene>
<dbReference type="PANTHER" id="PTHR45138">
    <property type="entry name" value="REGULATORY COMPONENTS OF SENSORY TRANSDUCTION SYSTEM"/>
    <property type="match status" value="1"/>
</dbReference>
<dbReference type="CDD" id="cd01949">
    <property type="entry name" value="GGDEF"/>
    <property type="match status" value="1"/>
</dbReference>
<dbReference type="InterPro" id="IPR050469">
    <property type="entry name" value="Diguanylate_Cyclase"/>
</dbReference>
<dbReference type="GO" id="GO:0052621">
    <property type="term" value="F:diguanylate cyclase activity"/>
    <property type="evidence" value="ECO:0007669"/>
    <property type="project" value="TreeGrafter"/>
</dbReference>
<evidence type="ECO:0000259" key="2">
    <source>
        <dbReference type="PROSITE" id="PS50887"/>
    </source>
</evidence>
<name>A0A917FZT4_9NOCA</name>
<dbReference type="AlphaFoldDB" id="A0A917FZT4"/>
<accession>A0A917FZT4</accession>
<feature type="domain" description="GGDEF" evidence="2">
    <location>
        <begin position="216"/>
        <end position="352"/>
    </location>
</feature>
<feature type="transmembrane region" description="Helical" evidence="1">
    <location>
        <begin position="21"/>
        <end position="41"/>
    </location>
</feature>
<feature type="transmembrane region" description="Helical" evidence="1">
    <location>
        <begin position="78"/>
        <end position="96"/>
    </location>
</feature>
<dbReference type="RefSeq" id="WP_188545847.1">
    <property type="nucleotide sequence ID" value="NZ_BMCU01000003.1"/>
</dbReference>
<reference evidence="3" key="2">
    <citation type="submission" date="2020-09" db="EMBL/GenBank/DDBJ databases">
        <authorList>
            <person name="Sun Q."/>
            <person name="Sedlacek I."/>
        </authorList>
    </citation>
    <scope>NUCLEOTIDE SEQUENCE</scope>
    <source>
        <strain evidence="3">CCM 7905</strain>
    </source>
</reference>
<dbReference type="GO" id="GO:0043709">
    <property type="term" value="P:cell adhesion involved in single-species biofilm formation"/>
    <property type="evidence" value="ECO:0007669"/>
    <property type="project" value="TreeGrafter"/>
</dbReference>
<evidence type="ECO:0000256" key="1">
    <source>
        <dbReference type="SAM" id="Phobius"/>
    </source>
</evidence>
<dbReference type="PANTHER" id="PTHR45138:SF9">
    <property type="entry name" value="DIGUANYLATE CYCLASE DGCM-RELATED"/>
    <property type="match status" value="1"/>
</dbReference>
<dbReference type="Gene3D" id="3.30.70.270">
    <property type="match status" value="1"/>
</dbReference>
<dbReference type="GO" id="GO:1902201">
    <property type="term" value="P:negative regulation of bacterial-type flagellum-dependent cell motility"/>
    <property type="evidence" value="ECO:0007669"/>
    <property type="project" value="TreeGrafter"/>
</dbReference>
<dbReference type="GO" id="GO:0005886">
    <property type="term" value="C:plasma membrane"/>
    <property type="evidence" value="ECO:0007669"/>
    <property type="project" value="TreeGrafter"/>
</dbReference>
<dbReference type="InterPro" id="IPR000160">
    <property type="entry name" value="GGDEF_dom"/>
</dbReference>
<comment type="caution">
    <text evidence="3">The sequence shown here is derived from an EMBL/GenBank/DDBJ whole genome shotgun (WGS) entry which is preliminary data.</text>
</comment>
<evidence type="ECO:0000313" key="4">
    <source>
        <dbReference type="Proteomes" id="UP000654257"/>
    </source>
</evidence>
<keyword evidence="1" id="KW-0812">Transmembrane</keyword>
<dbReference type="InterPro" id="IPR029787">
    <property type="entry name" value="Nucleotide_cyclase"/>
</dbReference>
<dbReference type="Pfam" id="PF00990">
    <property type="entry name" value="GGDEF"/>
    <property type="match status" value="1"/>
</dbReference>
<sequence length="378" mass="39310">MERRNRSVRSLLAVDRFDARTGTVIASASGALPLLVLGVVSPTFLKAGALPVLTAIVAFTLVTVLISVRAGRLTDPQFTVLGSGGMIGVAISAYLIADPSGARAVTSMLAVVPAIAASGSPPKVTVSLTAASVAMATGLTFMGATSGAVTFVAVGAAATIVLVPVLLIATMRRSLVAVTERLETLAYTDPLTGLLNRRGMLTGVETMLDAAASSDDPVTVLVIDVDHFKTVNDEYGHAAGDTVLVTVAEAISAAVCGSVPADDVVVARIGGEEFVVLCRHVTPTDLQSAILERVRTHCQVTVSIGAVHALVVHGDGESRDVEAFVDQLIRVADRALYAAKNEGRDRGVQARAEAFRWKSESAIPIKILTDEPPRRRVG</sequence>
<dbReference type="InterPro" id="IPR043128">
    <property type="entry name" value="Rev_trsase/Diguanyl_cyclase"/>
</dbReference>
<evidence type="ECO:0000313" key="3">
    <source>
        <dbReference type="EMBL" id="GGG15730.1"/>
    </source>
</evidence>
<keyword evidence="1" id="KW-0472">Membrane</keyword>
<feature type="transmembrane region" description="Helical" evidence="1">
    <location>
        <begin position="150"/>
        <end position="171"/>
    </location>
</feature>
<keyword evidence="1" id="KW-1133">Transmembrane helix</keyword>
<dbReference type="SUPFAM" id="SSF55073">
    <property type="entry name" value="Nucleotide cyclase"/>
    <property type="match status" value="1"/>
</dbReference>
<proteinExistence type="predicted"/>
<protein>
    <recommendedName>
        <fullName evidence="2">GGDEF domain-containing protein</fullName>
    </recommendedName>
</protein>
<dbReference type="NCBIfam" id="TIGR00254">
    <property type="entry name" value="GGDEF"/>
    <property type="match status" value="1"/>
</dbReference>